<dbReference type="Proteomes" id="UP000181956">
    <property type="component" value="Chromosome I"/>
</dbReference>
<evidence type="ECO:0000256" key="5">
    <source>
        <dbReference type="SAM" id="Phobius"/>
    </source>
</evidence>
<name>A0A1H1R3J5_9MICO</name>
<organism evidence="7 8">
    <name type="scientific">Microterricola viridarii</name>
    <dbReference type="NCBI Taxonomy" id="412690"/>
    <lineage>
        <taxon>Bacteria</taxon>
        <taxon>Bacillati</taxon>
        <taxon>Actinomycetota</taxon>
        <taxon>Actinomycetes</taxon>
        <taxon>Micrococcales</taxon>
        <taxon>Microbacteriaceae</taxon>
        <taxon>Microterricola</taxon>
    </lineage>
</organism>
<keyword evidence="3 5" id="KW-1133">Transmembrane helix</keyword>
<evidence type="ECO:0000256" key="2">
    <source>
        <dbReference type="ARBA" id="ARBA00022692"/>
    </source>
</evidence>
<evidence type="ECO:0000256" key="3">
    <source>
        <dbReference type="ARBA" id="ARBA00022989"/>
    </source>
</evidence>
<keyword evidence="8" id="KW-1185">Reference proteome</keyword>
<dbReference type="InterPro" id="IPR010432">
    <property type="entry name" value="RDD"/>
</dbReference>
<dbReference type="AlphaFoldDB" id="A0A1H1R3J5"/>
<dbReference type="RefSeq" id="WP_231919366.1">
    <property type="nucleotide sequence ID" value="NZ_LT629742.1"/>
</dbReference>
<comment type="subcellular location">
    <subcellularLocation>
        <location evidence="1">Membrane</location>
        <topology evidence="1">Multi-pass membrane protein</topology>
    </subcellularLocation>
</comment>
<dbReference type="GO" id="GO:0016020">
    <property type="term" value="C:membrane"/>
    <property type="evidence" value="ECO:0007669"/>
    <property type="project" value="UniProtKB-SubCell"/>
</dbReference>
<keyword evidence="2 5" id="KW-0812">Transmembrane</keyword>
<evidence type="ECO:0000313" key="8">
    <source>
        <dbReference type="Proteomes" id="UP000181956"/>
    </source>
</evidence>
<feature type="transmembrane region" description="Helical" evidence="5">
    <location>
        <begin position="81"/>
        <end position="101"/>
    </location>
</feature>
<protein>
    <submittedName>
        <fullName evidence="7">Uncharacterized membrane protein YckC, RDD family</fullName>
    </submittedName>
</protein>
<sequence>MAMPREPHAAIFRAADAPGPDPRHEPGSVFTGEAVALDVRPASVLLRAGGAMIDAIVYLGALAGLAWIVTAAAGDGLDQSLAAALTIIGLVTALVIAPTVVETASGGRSLGKLAIGARVVRDDGGAIALRHAFIRALTGVLEIYMTLGGLAVIVGMLNPDGKRLGDLLAGTHAQMERVPGYSAPAYGVPEPLQAWAQVADVATLPDRLQRRIAQFLAQAPQLSPAARARLAGQLTQEAARYVSPLPQVEPELFLAGVAAIRRQRDAAALELTAARLERLSPVLHGRPHGFPER</sequence>
<dbReference type="PANTHER" id="PTHR38480">
    <property type="entry name" value="SLR0254 PROTEIN"/>
    <property type="match status" value="1"/>
</dbReference>
<dbReference type="Pfam" id="PF06271">
    <property type="entry name" value="RDD"/>
    <property type="match status" value="1"/>
</dbReference>
<reference evidence="8" key="1">
    <citation type="submission" date="2016-10" db="EMBL/GenBank/DDBJ databases">
        <authorList>
            <person name="Varghese N."/>
            <person name="Submissions S."/>
        </authorList>
    </citation>
    <scope>NUCLEOTIDE SEQUENCE [LARGE SCALE GENOMIC DNA]</scope>
    <source>
        <strain evidence="8">DSM 21772</strain>
    </source>
</reference>
<dbReference type="PANTHER" id="PTHR38480:SF1">
    <property type="entry name" value="SLR0254 PROTEIN"/>
    <property type="match status" value="1"/>
</dbReference>
<evidence type="ECO:0000256" key="4">
    <source>
        <dbReference type="ARBA" id="ARBA00023136"/>
    </source>
</evidence>
<feature type="domain" description="RDD" evidence="6">
    <location>
        <begin position="42"/>
        <end position="170"/>
    </location>
</feature>
<gene>
    <name evidence="7" type="ORF">SAMN04489834_1218</name>
</gene>
<evidence type="ECO:0000256" key="1">
    <source>
        <dbReference type="ARBA" id="ARBA00004141"/>
    </source>
</evidence>
<keyword evidence="4 5" id="KW-0472">Membrane</keyword>
<evidence type="ECO:0000259" key="6">
    <source>
        <dbReference type="Pfam" id="PF06271"/>
    </source>
</evidence>
<evidence type="ECO:0000313" key="7">
    <source>
        <dbReference type="EMBL" id="SDS29549.1"/>
    </source>
</evidence>
<dbReference type="STRING" id="412690.SAMN04489834_1218"/>
<dbReference type="EMBL" id="LT629742">
    <property type="protein sequence ID" value="SDS29549.1"/>
    <property type="molecule type" value="Genomic_DNA"/>
</dbReference>
<proteinExistence type="predicted"/>
<accession>A0A1H1R3J5</accession>
<feature type="transmembrane region" description="Helical" evidence="5">
    <location>
        <begin position="55"/>
        <end position="74"/>
    </location>
</feature>
<feature type="transmembrane region" description="Helical" evidence="5">
    <location>
        <begin position="132"/>
        <end position="157"/>
    </location>
</feature>